<dbReference type="InterPro" id="IPR036052">
    <property type="entry name" value="TrpB-like_PALP_sf"/>
</dbReference>
<evidence type="ECO:0000256" key="4">
    <source>
        <dbReference type="ARBA" id="ARBA00022692"/>
    </source>
</evidence>
<keyword evidence="6" id="KW-1133">Transmembrane helix</keyword>
<evidence type="ECO:0000313" key="13">
    <source>
        <dbReference type="EMBL" id="CAI5734381.1"/>
    </source>
</evidence>
<dbReference type="NCBIfam" id="NF007989">
    <property type="entry name" value="PRK10717.1"/>
    <property type="match status" value="1"/>
</dbReference>
<evidence type="ECO:0000256" key="3">
    <source>
        <dbReference type="ARBA" id="ARBA00022679"/>
    </source>
</evidence>
<keyword evidence="4" id="KW-0812">Transmembrane</keyword>
<organism evidence="13 14">
    <name type="scientific">Hyaloperonospora brassicae</name>
    <name type="common">Brassica downy mildew</name>
    <name type="synonym">Peronospora brassicae</name>
    <dbReference type="NCBI Taxonomy" id="162125"/>
    <lineage>
        <taxon>Eukaryota</taxon>
        <taxon>Sar</taxon>
        <taxon>Stramenopiles</taxon>
        <taxon>Oomycota</taxon>
        <taxon>Peronosporomycetes</taxon>
        <taxon>Peronosporales</taxon>
        <taxon>Peronosporaceae</taxon>
        <taxon>Hyaloperonospora</taxon>
    </lineage>
</organism>
<evidence type="ECO:0000256" key="10">
    <source>
        <dbReference type="ARBA" id="ARBA00078545"/>
    </source>
</evidence>
<evidence type="ECO:0000256" key="7">
    <source>
        <dbReference type="ARBA" id="ARBA00023128"/>
    </source>
</evidence>
<dbReference type="GO" id="GO:0004124">
    <property type="term" value="F:cysteine synthase activity"/>
    <property type="evidence" value="ECO:0007669"/>
    <property type="project" value="UniProtKB-EC"/>
</dbReference>
<dbReference type="InterPro" id="IPR001926">
    <property type="entry name" value="TrpB-like_PALP"/>
</dbReference>
<dbReference type="Gene3D" id="3.40.50.1100">
    <property type="match status" value="2"/>
</dbReference>
<dbReference type="EC" id="2.5.1.47" evidence="2"/>
<feature type="domain" description="Tryptophan synthase beta chain-like PALP" evidence="12">
    <location>
        <begin position="59"/>
        <end position="361"/>
    </location>
</feature>
<dbReference type="SUPFAM" id="SSF53686">
    <property type="entry name" value="Tryptophan synthase beta subunit-like PLP-dependent enzymes"/>
    <property type="match status" value="1"/>
</dbReference>
<evidence type="ECO:0000256" key="2">
    <source>
        <dbReference type="ARBA" id="ARBA00012681"/>
    </source>
</evidence>
<dbReference type="AlphaFoldDB" id="A0AAV0UC80"/>
<reference evidence="13" key="1">
    <citation type="submission" date="2022-12" db="EMBL/GenBank/DDBJ databases">
        <authorList>
            <person name="Webb A."/>
        </authorList>
    </citation>
    <scope>NUCLEOTIDE SEQUENCE</scope>
    <source>
        <strain evidence="13">Hp1</strain>
    </source>
</reference>
<feature type="chain" id="PRO_5043707038" description="cysteine synthase" evidence="11">
    <location>
        <begin position="18"/>
        <end position="399"/>
    </location>
</feature>
<protein>
    <recommendedName>
        <fullName evidence="2">cysteine synthase</fullName>
        <ecNumber evidence="2">2.5.1.47</ecNumber>
    </recommendedName>
    <alternativeName>
        <fullName evidence="10">Cysteine synthase-like protein</fullName>
    </alternativeName>
</protein>
<keyword evidence="7" id="KW-0496">Mitochondrion</keyword>
<feature type="signal peptide" evidence="11">
    <location>
        <begin position="1"/>
        <end position="17"/>
    </location>
</feature>
<dbReference type="PANTHER" id="PTHR10314">
    <property type="entry name" value="CYSTATHIONINE BETA-SYNTHASE"/>
    <property type="match status" value="1"/>
</dbReference>
<name>A0AAV0UC80_HYABA</name>
<evidence type="ECO:0000256" key="5">
    <source>
        <dbReference type="ARBA" id="ARBA00022787"/>
    </source>
</evidence>
<dbReference type="EMBL" id="CANTFL010001223">
    <property type="protein sequence ID" value="CAI5734381.1"/>
    <property type="molecule type" value="Genomic_DNA"/>
</dbReference>
<keyword evidence="8" id="KW-0472">Membrane</keyword>
<keyword evidence="5" id="KW-1000">Mitochondrion outer membrane</keyword>
<evidence type="ECO:0000256" key="6">
    <source>
        <dbReference type="ARBA" id="ARBA00022989"/>
    </source>
</evidence>
<comment type="caution">
    <text evidence="13">The sequence shown here is derived from an EMBL/GenBank/DDBJ whole genome shotgun (WGS) entry which is preliminary data.</text>
</comment>
<dbReference type="Proteomes" id="UP001162031">
    <property type="component" value="Unassembled WGS sequence"/>
</dbReference>
<dbReference type="CDD" id="cd01561">
    <property type="entry name" value="CBS_like"/>
    <property type="match status" value="1"/>
</dbReference>
<accession>A0AAV0UC80</accession>
<gene>
    <name evidence="13" type="ORF">HBR001_LOCUS6139</name>
</gene>
<evidence type="ECO:0000256" key="9">
    <source>
        <dbReference type="ARBA" id="ARBA00047931"/>
    </source>
</evidence>
<evidence type="ECO:0000256" key="11">
    <source>
        <dbReference type="SAM" id="SignalP"/>
    </source>
</evidence>
<dbReference type="InterPro" id="IPR050214">
    <property type="entry name" value="Cys_Synth/Cystath_Beta-Synth"/>
</dbReference>
<keyword evidence="3" id="KW-0808">Transferase</keyword>
<dbReference type="Pfam" id="PF00291">
    <property type="entry name" value="PALP"/>
    <property type="match status" value="1"/>
</dbReference>
<keyword evidence="14" id="KW-1185">Reference proteome</keyword>
<comment type="subcellular location">
    <subcellularLocation>
        <location evidence="1">Mitochondrion outer membrane</location>
        <topology evidence="1">Single-pass membrane protein</topology>
    </subcellularLocation>
</comment>
<dbReference type="GO" id="GO:0005741">
    <property type="term" value="C:mitochondrial outer membrane"/>
    <property type="evidence" value="ECO:0007669"/>
    <property type="project" value="UniProtKB-SubCell"/>
</dbReference>
<evidence type="ECO:0000256" key="8">
    <source>
        <dbReference type="ARBA" id="ARBA00023136"/>
    </source>
</evidence>
<evidence type="ECO:0000313" key="14">
    <source>
        <dbReference type="Proteomes" id="UP001162031"/>
    </source>
</evidence>
<proteinExistence type="predicted"/>
<evidence type="ECO:0000259" key="12">
    <source>
        <dbReference type="Pfam" id="PF00291"/>
    </source>
</evidence>
<keyword evidence="11" id="KW-0732">Signal</keyword>
<comment type="catalytic activity">
    <reaction evidence="9">
        <text>O-acetyl-L-serine + hydrogen sulfide = L-cysteine + acetate</text>
        <dbReference type="Rhea" id="RHEA:14829"/>
        <dbReference type="ChEBI" id="CHEBI:29919"/>
        <dbReference type="ChEBI" id="CHEBI:30089"/>
        <dbReference type="ChEBI" id="CHEBI:35235"/>
        <dbReference type="ChEBI" id="CHEBI:58340"/>
        <dbReference type="EC" id="2.5.1.47"/>
    </reaction>
</comment>
<dbReference type="FunFam" id="3.40.50.1100:FF:000096">
    <property type="entry name" value="Related to cysteine synthase"/>
    <property type="match status" value="1"/>
</dbReference>
<evidence type="ECO:0000256" key="1">
    <source>
        <dbReference type="ARBA" id="ARBA00004572"/>
    </source>
</evidence>
<sequence length="399" mass="43395">MESGAAWSASLWRWGLCITVTSLSLWKVLELAVVSGGYWEQLCRAKPKKNQFPAGFPGLVGNTPLVELTSLSKATGCTILAKAEFLNPGGSSKDRVAKGIVEDAERRGLLKEGGTIVEGTTGSTGISLSLMARARGYRCVIVMPDDQAKEKGQLLTQFGAEVVLVKPASIVNAKHYVNEAKRLAHRTQGGYFADQFENTANFDSHYSTTGPEIWRQTNGTVDAFVMAAGTGGTIAGTSTYLKEQNPDVQVYLADPPGSSLYNKVRSNVCFASQQAEAKVRRHRYDTIAEGVGIDRLTKNFILAKIDDAFMVTDQEMVEMSRFLLREEGIFVGSSSSLNCVAAVRAARKLGPGHTIVTVLCDSGQRHLTKFWDEEHIGKEWQLEPKAAHLEFLDGSTGQP</sequence>